<name>A0A7J7NM64_9MAGN</name>
<comment type="caution">
    <text evidence="1">The sequence shown here is derived from an EMBL/GenBank/DDBJ whole genome shotgun (WGS) entry which is preliminary data.</text>
</comment>
<evidence type="ECO:0000313" key="1">
    <source>
        <dbReference type="EMBL" id="KAF6168074.1"/>
    </source>
</evidence>
<gene>
    <name evidence="1" type="ORF">GIB67_011459</name>
</gene>
<dbReference type="EMBL" id="JACGCM010000704">
    <property type="protein sequence ID" value="KAF6168074.1"/>
    <property type="molecule type" value="Genomic_DNA"/>
</dbReference>
<protein>
    <submittedName>
        <fullName evidence="1">Uncharacterized protein</fullName>
    </submittedName>
</protein>
<proteinExistence type="predicted"/>
<evidence type="ECO:0000313" key="2">
    <source>
        <dbReference type="Proteomes" id="UP000541444"/>
    </source>
</evidence>
<dbReference type="AlphaFoldDB" id="A0A7J7NM64"/>
<dbReference type="Proteomes" id="UP000541444">
    <property type="component" value="Unassembled WGS sequence"/>
</dbReference>
<keyword evidence="2" id="KW-1185">Reference proteome</keyword>
<organism evidence="1 2">
    <name type="scientific">Kingdonia uniflora</name>
    <dbReference type="NCBI Taxonomy" id="39325"/>
    <lineage>
        <taxon>Eukaryota</taxon>
        <taxon>Viridiplantae</taxon>
        <taxon>Streptophyta</taxon>
        <taxon>Embryophyta</taxon>
        <taxon>Tracheophyta</taxon>
        <taxon>Spermatophyta</taxon>
        <taxon>Magnoliopsida</taxon>
        <taxon>Ranunculales</taxon>
        <taxon>Circaeasteraceae</taxon>
        <taxon>Kingdonia</taxon>
    </lineage>
</organism>
<reference evidence="1 2" key="1">
    <citation type="journal article" date="2020" name="IScience">
        <title>Genome Sequencing of the Endangered Kingdonia uniflora (Circaeasteraceae, Ranunculales) Reveals Potential Mechanisms of Evolutionary Specialization.</title>
        <authorList>
            <person name="Sun Y."/>
            <person name="Deng T."/>
            <person name="Zhang A."/>
            <person name="Moore M.J."/>
            <person name="Landis J.B."/>
            <person name="Lin N."/>
            <person name="Zhang H."/>
            <person name="Zhang X."/>
            <person name="Huang J."/>
            <person name="Zhang X."/>
            <person name="Sun H."/>
            <person name="Wang H."/>
        </authorList>
    </citation>
    <scope>NUCLEOTIDE SEQUENCE [LARGE SCALE GENOMIC DNA]</scope>
    <source>
        <strain evidence="1">TB1705</strain>
        <tissue evidence="1">Leaf</tissue>
    </source>
</reference>
<sequence>MITKQCRFKFAITEMFIDEVACEVILGSPYLWDRDAIHYRRARKYRLVKEGKEFHINACERNVTKPNLEMVTQVKRLANTSEKFVLLVRPVQVGMSARVLSTMTMYYEQQTDI</sequence>
<feature type="non-terminal residue" evidence="1">
    <location>
        <position position="113"/>
    </location>
</feature>
<dbReference type="OrthoDB" id="1747743at2759"/>
<accession>A0A7J7NM64</accession>